<feature type="binding site" evidence="6">
    <location>
        <position position="127"/>
    </location>
    <ligand>
        <name>Fe cation</name>
        <dbReference type="ChEBI" id="CHEBI:24875"/>
        <label>1</label>
    </ligand>
</feature>
<comment type="catalytic activity">
    <reaction evidence="7">
        <text>4 Fe(2+) + O2 + 6 H2O = 4 iron(III) oxide-hydroxide + 12 H(+)</text>
        <dbReference type="Rhea" id="RHEA:11972"/>
        <dbReference type="ChEBI" id="CHEBI:15377"/>
        <dbReference type="ChEBI" id="CHEBI:15378"/>
        <dbReference type="ChEBI" id="CHEBI:15379"/>
        <dbReference type="ChEBI" id="CHEBI:29033"/>
        <dbReference type="ChEBI" id="CHEBI:78619"/>
        <dbReference type="EC" id="1.16.3.2"/>
    </reaction>
</comment>
<evidence type="ECO:0000256" key="3">
    <source>
        <dbReference type="ARBA" id="ARBA00022723"/>
    </source>
</evidence>
<dbReference type="PANTHER" id="PTHR11431">
    <property type="entry name" value="FERRITIN"/>
    <property type="match status" value="1"/>
</dbReference>
<keyword evidence="7" id="KW-0963">Cytoplasm</keyword>
<evidence type="ECO:0000313" key="9">
    <source>
        <dbReference type="EMBL" id="AEF81895.1"/>
    </source>
</evidence>
<dbReference type="GO" id="GO:0004322">
    <property type="term" value="F:ferroxidase activity"/>
    <property type="evidence" value="ECO:0007669"/>
    <property type="project" value="TreeGrafter"/>
</dbReference>
<dbReference type="InterPro" id="IPR008331">
    <property type="entry name" value="Ferritin_DPS_dom"/>
</dbReference>
<dbReference type="InterPro" id="IPR012347">
    <property type="entry name" value="Ferritin-like"/>
</dbReference>
<keyword evidence="3 6" id="KW-0479">Metal-binding</keyword>
<dbReference type="Gene3D" id="1.20.1260.10">
    <property type="match status" value="1"/>
</dbReference>
<dbReference type="PANTHER" id="PTHR11431:SF127">
    <property type="entry name" value="BACTERIAL NON-HEME FERRITIN"/>
    <property type="match status" value="1"/>
</dbReference>
<dbReference type="eggNOG" id="COG1528">
    <property type="taxonomic scope" value="Bacteria"/>
</dbReference>
<gene>
    <name evidence="9" type="ordered locus">TREAZ_1460</name>
</gene>
<dbReference type="EMBL" id="CP001841">
    <property type="protein sequence ID" value="AEF81895.1"/>
    <property type="molecule type" value="Genomic_DNA"/>
</dbReference>
<organism evidence="9 10">
    <name type="scientific">Leadbettera azotonutricia (strain ATCC BAA-888 / DSM 13862 / ZAS-9)</name>
    <name type="common">Treponema azotonutricium</name>
    <dbReference type="NCBI Taxonomy" id="545695"/>
    <lineage>
        <taxon>Bacteria</taxon>
        <taxon>Pseudomonadati</taxon>
        <taxon>Spirochaetota</taxon>
        <taxon>Spirochaetia</taxon>
        <taxon>Spirochaetales</taxon>
        <taxon>Breznakiellaceae</taxon>
        <taxon>Leadbettera</taxon>
    </lineage>
</organism>
<dbReference type="InterPro" id="IPR001519">
    <property type="entry name" value="Ferritin"/>
</dbReference>
<dbReference type="GO" id="GO:0008198">
    <property type="term" value="F:ferrous iron binding"/>
    <property type="evidence" value="ECO:0007669"/>
    <property type="project" value="TreeGrafter"/>
</dbReference>
<sequence length="174" mass="19332">MLSEPLVKALSSQLNGEFYSAYLYLGMSAYADRAGYKGIANWLYVQAQEERAHAVHIYQHILERGASPVLPEVKAPPSTWRDITELFEKVLSHEQGVTASINNIASLAAGEKDHATYNFIMWYVNEQVEEEKNVDEILAKIKLMGSNPVLIFHLDSELATRTFVDPFAGAGATA</sequence>
<proteinExistence type="inferred from homology"/>
<dbReference type="STRING" id="545695.TREAZ_1460"/>
<dbReference type="GO" id="GO:0006879">
    <property type="term" value="P:intracellular iron ion homeostasis"/>
    <property type="evidence" value="ECO:0007669"/>
    <property type="project" value="UniProtKB-KW"/>
</dbReference>
<feature type="binding site" evidence="6">
    <location>
        <position position="50"/>
    </location>
    <ligand>
        <name>Fe cation</name>
        <dbReference type="ChEBI" id="CHEBI:24875"/>
        <label>1</label>
    </ligand>
</feature>
<dbReference type="RefSeq" id="WP_015710553.1">
    <property type="nucleotide sequence ID" value="NC_015577.1"/>
</dbReference>
<accession>F5YEQ0</accession>
<dbReference type="InterPro" id="IPR009078">
    <property type="entry name" value="Ferritin-like_SF"/>
</dbReference>
<name>F5YEQ0_LEAAZ</name>
<dbReference type="FunFam" id="1.20.1260.10:FF:000001">
    <property type="entry name" value="Non-heme ferritin"/>
    <property type="match status" value="1"/>
</dbReference>
<keyword evidence="5 6" id="KW-0408">Iron</keyword>
<feature type="domain" description="Ferritin-like diiron" evidence="8">
    <location>
        <begin position="1"/>
        <end position="145"/>
    </location>
</feature>
<feature type="binding site" evidence="6">
    <location>
        <position position="53"/>
    </location>
    <ligand>
        <name>Fe cation</name>
        <dbReference type="ChEBI" id="CHEBI:24875"/>
        <label>1</label>
    </ligand>
</feature>
<keyword evidence="4 9" id="KW-0560">Oxidoreductase</keyword>
<dbReference type="GO" id="GO:0008199">
    <property type="term" value="F:ferric iron binding"/>
    <property type="evidence" value="ECO:0007669"/>
    <property type="project" value="InterPro"/>
</dbReference>
<keyword evidence="10" id="KW-1185">Reference proteome</keyword>
<dbReference type="GO" id="GO:0042802">
    <property type="term" value="F:identical protein binding"/>
    <property type="evidence" value="ECO:0007669"/>
    <property type="project" value="UniProtKB-ARBA"/>
</dbReference>
<dbReference type="KEGG" id="taz:TREAZ_1460"/>
<reference evidence="9 10" key="2">
    <citation type="journal article" date="2011" name="ISME J.">
        <title>RNA-seq reveals cooperative metabolic interactions between two termite-gut spirochete species in co-culture.</title>
        <authorList>
            <person name="Rosenthal A.Z."/>
            <person name="Matson E.G."/>
            <person name="Eldar A."/>
            <person name="Leadbetter J.R."/>
        </authorList>
    </citation>
    <scope>NUCLEOTIDE SEQUENCE [LARGE SCALE GENOMIC DNA]</scope>
    <source>
        <strain evidence="10">ATCC BAA-888 / DSM 13862 / ZAS-9</strain>
    </source>
</reference>
<evidence type="ECO:0000256" key="1">
    <source>
        <dbReference type="ARBA" id="ARBA00006950"/>
    </source>
</evidence>
<dbReference type="InParanoid" id="F5YEQ0"/>
<evidence type="ECO:0000256" key="4">
    <source>
        <dbReference type="ARBA" id="ARBA00023002"/>
    </source>
</evidence>
<evidence type="ECO:0000256" key="2">
    <source>
        <dbReference type="ARBA" id="ARBA00022434"/>
    </source>
</evidence>
<dbReference type="GO" id="GO:0006826">
    <property type="term" value="P:iron ion transport"/>
    <property type="evidence" value="ECO:0007669"/>
    <property type="project" value="InterPro"/>
</dbReference>
<keyword evidence="2 7" id="KW-0409">Iron storage</keyword>
<reference evidence="10" key="1">
    <citation type="submission" date="2009-12" db="EMBL/GenBank/DDBJ databases">
        <title>Complete sequence of Treponema azotonutricium strain ZAS-9.</title>
        <authorList>
            <person name="Tetu S.G."/>
            <person name="Matson E."/>
            <person name="Ren Q."/>
            <person name="Seshadri R."/>
            <person name="Elbourne L."/>
            <person name="Hassan K.A."/>
            <person name="Durkin A."/>
            <person name="Radune D."/>
            <person name="Mohamoud Y."/>
            <person name="Shay R."/>
            <person name="Jin S."/>
            <person name="Zhang X."/>
            <person name="Lucey K."/>
            <person name="Ballor N.R."/>
            <person name="Ottesen E."/>
            <person name="Rosenthal R."/>
            <person name="Allen A."/>
            <person name="Leadbetter J.R."/>
            <person name="Paulsen I.T."/>
        </authorList>
    </citation>
    <scope>NUCLEOTIDE SEQUENCE [LARGE SCALE GENOMIC DNA]</scope>
    <source>
        <strain evidence="10">ATCC BAA-888 / DSM 13862 / ZAS-9</strain>
    </source>
</reference>
<comment type="similarity">
    <text evidence="1 7">Belongs to the ferritin family. Prokaryotic subfamily.</text>
</comment>
<dbReference type="InterPro" id="IPR041719">
    <property type="entry name" value="Ferritin_prok"/>
</dbReference>
<dbReference type="SUPFAM" id="SSF47240">
    <property type="entry name" value="Ferritin-like"/>
    <property type="match status" value="1"/>
</dbReference>
<evidence type="ECO:0000256" key="6">
    <source>
        <dbReference type="PIRSR" id="PIRSR601519-1"/>
    </source>
</evidence>
<dbReference type="AlphaFoldDB" id="F5YEQ0"/>
<evidence type="ECO:0000313" key="10">
    <source>
        <dbReference type="Proteomes" id="UP000009222"/>
    </source>
</evidence>
<feature type="binding site" evidence="6">
    <location>
        <position position="94"/>
    </location>
    <ligand>
        <name>Fe cation</name>
        <dbReference type="ChEBI" id="CHEBI:24875"/>
        <label>1</label>
    </ligand>
</feature>
<evidence type="ECO:0000256" key="7">
    <source>
        <dbReference type="RuleBase" id="RU361145"/>
    </source>
</evidence>
<dbReference type="InterPro" id="IPR009040">
    <property type="entry name" value="Ferritin-like_diiron"/>
</dbReference>
<dbReference type="HOGENOM" id="CLU_065681_1_2_12"/>
<dbReference type="CDD" id="cd01055">
    <property type="entry name" value="Nonheme_Ferritin"/>
    <property type="match status" value="1"/>
</dbReference>
<dbReference type="OrthoDB" id="9801481at2"/>
<comment type="subcellular location">
    <subcellularLocation>
        <location evidence="7">Cytoplasm</location>
    </subcellularLocation>
</comment>
<dbReference type="EC" id="1.16.3.2" evidence="7"/>
<evidence type="ECO:0000259" key="8">
    <source>
        <dbReference type="PROSITE" id="PS50905"/>
    </source>
</evidence>
<comment type="function">
    <text evidence="7">Iron-storage protein.</text>
</comment>
<protein>
    <recommendedName>
        <fullName evidence="7">Ferritin</fullName>
        <ecNumber evidence="7">1.16.3.2</ecNumber>
    </recommendedName>
</protein>
<dbReference type="GO" id="GO:0005829">
    <property type="term" value="C:cytosol"/>
    <property type="evidence" value="ECO:0007669"/>
    <property type="project" value="TreeGrafter"/>
</dbReference>
<feature type="binding site" evidence="6">
    <location>
        <position position="17"/>
    </location>
    <ligand>
        <name>Fe cation</name>
        <dbReference type="ChEBI" id="CHEBI:24875"/>
        <label>1</label>
    </ligand>
</feature>
<dbReference type="Proteomes" id="UP000009222">
    <property type="component" value="Chromosome"/>
</dbReference>
<dbReference type="Pfam" id="PF00210">
    <property type="entry name" value="Ferritin"/>
    <property type="match status" value="1"/>
</dbReference>
<dbReference type="PROSITE" id="PS50905">
    <property type="entry name" value="FERRITIN_LIKE"/>
    <property type="match status" value="1"/>
</dbReference>
<evidence type="ECO:0000256" key="5">
    <source>
        <dbReference type="ARBA" id="ARBA00023004"/>
    </source>
</evidence>